<evidence type="ECO:0000313" key="1">
    <source>
        <dbReference type="EMBL" id="KKM67712.1"/>
    </source>
</evidence>
<reference evidence="1" key="1">
    <citation type="journal article" date="2015" name="Nature">
        <title>Complex archaea that bridge the gap between prokaryotes and eukaryotes.</title>
        <authorList>
            <person name="Spang A."/>
            <person name="Saw J.H."/>
            <person name="Jorgensen S.L."/>
            <person name="Zaremba-Niedzwiedzka K."/>
            <person name="Martijn J."/>
            <person name="Lind A.E."/>
            <person name="van Eijk R."/>
            <person name="Schleper C."/>
            <person name="Guy L."/>
            <person name="Ettema T.J."/>
        </authorList>
    </citation>
    <scope>NUCLEOTIDE SEQUENCE</scope>
</reference>
<comment type="caution">
    <text evidence="1">The sequence shown here is derived from an EMBL/GenBank/DDBJ whole genome shotgun (WGS) entry which is preliminary data.</text>
</comment>
<protein>
    <submittedName>
        <fullName evidence="1">Uncharacterized protein</fullName>
    </submittedName>
</protein>
<accession>A0A0F9MEY2</accession>
<name>A0A0F9MEY2_9ZZZZ</name>
<dbReference type="EMBL" id="LAZR01010301">
    <property type="protein sequence ID" value="KKM67712.1"/>
    <property type="molecule type" value="Genomic_DNA"/>
</dbReference>
<organism evidence="1">
    <name type="scientific">marine sediment metagenome</name>
    <dbReference type="NCBI Taxonomy" id="412755"/>
    <lineage>
        <taxon>unclassified sequences</taxon>
        <taxon>metagenomes</taxon>
        <taxon>ecological metagenomes</taxon>
    </lineage>
</organism>
<sequence>MSKRTEAEEYERLIDSAVGELRKLRELRNDPMEGRVELRFDRVASRHQDDIVRALNRLFPGATTRNMSGGVVLEWPTKGGVGVNSIEEETWCIERMASGRWESIHETDSWDEALTVYAQGRNNMGSQRIVSNSDNEVRRTFHDASGDRWLYFIDMIVERLDGLIDRAAIVSAPTSALAGRICAQRDALILLVTDMLPTIAIVDRVAGAGTRHVPSSHDGYKQRFVDILTLGTGE</sequence>
<dbReference type="AlphaFoldDB" id="A0A0F9MEY2"/>
<gene>
    <name evidence="1" type="ORF">LCGC14_1468400</name>
</gene>
<proteinExistence type="predicted"/>